<dbReference type="PANTHER" id="PTHR43610:SF1">
    <property type="entry name" value="N-ACETYLTRANSFERASE DOMAIN-CONTAINING PROTEIN"/>
    <property type="match status" value="1"/>
</dbReference>
<protein>
    <submittedName>
        <fullName evidence="2">Protein N-acetyltransferase, RimJ/RimL family</fullName>
    </submittedName>
</protein>
<evidence type="ECO:0000259" key="1">
    <source>
        <dbReference type="PROSITE" id="PS51186"/>
    </source>
</evidence>
<gene>
    <name evidence="2" type="ORF">SAMN03080615_02579</name>
</gene>
<dbReference type="Gene3D" id="3.40.630.30">
    <property type="match status" value="1"/>
</dbReference>
<reference evidence="3" key="1">
    <citation type="submission" date="2016-10" db="EMBL/GenBank/DDBJ databases">
        <authorList>
            <person name="Varghese N."/>
            <person name="Submissions S."/>
        </authorList>
    </citation>
    <scope>NUCLEOTIDE SEQUENCE [LARGE SCALE GENOMIC DNA]</scope>
    <source>
        <strain evidence="3">DSM 18887</strain>
    </source>
</reference>
<keyword evidence="3" id="KW-1185">Reference proteome</keyword>
<dbReference type="SUPFAM" id="SSF55729">
    <property type="entry name" value="Acyl-CoA N-acyltransferases (Nat)"/>
    <property type="match status" value="1"/>
</dbReference>
<proteinExistence type="predicted"/>
<dbReference type="EMBL" id="FOGB01000007">
    <property type="protein sequence ID" value="SEQ74336.1"/>
    <property type="molecule type" value="Genomic_DNA"/>
</dbReference>
<name>A0A1H9IID8_9GAMM</name>
<dbReference type="PANTHER" id="PTHR43610">
    <property type="entry name" value="BLL6696 PROTEIN"/>
    <property type="match status" value="1"/>
</dbReference>
<dbReference type="InterPro" id="IPR016181">
    <property type="entry name" value="Acyl_CoA_acyltransferase"/>
</dbReference>
<dbReference type="InterPro" id="IPR000182">
    <property type="entry name" value="GNAT_dom"/>
</dbReference>
<evidence type="ECO:0000313" key="3">
    <source>
        <dbReference type="Proteomes" id="UP000198749"/>
    </source>
</evidence>
<dbReference type="Pfam" id="PF13302">
    <property type="entry name" value="Acetyltransf_3"/>
    <property type="match status" value="1"/>
</dbReference>
<evidence type="ECO:0000313" key="2">
    <source>
        <dbReference type="EMBL" id="SEQ74336.1"/>
    </source>
</evidence>
<accession>A0A1H9IID8</accession>
<dbReference type="PROSITE" id="PS51186">
    <property type="entry name" value="GNAT"/>
    <property type="match status" value="1"/>
</dbReference>
<dbReference type="STRING" id="355243.SAMN03080615_02579"/>
<sequence length="181" mass="20903">MTGIYLQPTLTGKMITLRPLLDEDFEALYEAASDPVIWAMHPDSLRYERDIFEQRFFNSAISSGGALAVIDNRTARMIGSSRYYDWNPEQREVAIGFTFIEQAYWGKGVNTEMKALMLNHIFEYVDTVWFHIAEENIRSVKAVEKLGAIYSHKENKAVEDKPFVQLYYRLTLPAYRKACGV</sequence>
<dbReference type="GO" id="GO:0016747">
    <property type="term" value="F:acyltransferase activity, transferring groups other than amino-acyl groups"/>
    <property type="evidence" value="ECO:0007669"/>
    <property type="project" value="InterPro"/>
</dbReference>
<organism evidence="2 3">
    <name type="scientific">Amphritea atlantica</name>
    <dbReference type="NCBI Taxonomy" id="355243"/>
    <lineage>
        <taxon>Bacteria</taxon>
        <taxon>Pseudomonadati</taxon>
        <taxon>Pseudomonadota</taxon>
        <taxon>Gammaproteobacteria</taxon>
        <taxon>Oceanospirillales</taxon>
        <taxon>Oceanospirillaceae</taxon>
        <taxon>Amphritea</taxon>
    </lineage>
</organism>
<dbReference type="Proteomes" id="UP000198749">
    <property type="component" value="Unassembled WGS sequence"/>
</dbReference>
<dbReference type="AlphaFoldDB" id="A0A1H9IID8"/>
<dbReference type="RefSeq" id="WP_175483534.1">
    <property type="nucleotide sequence ID" value="NZ_AP025284.1"/>
</dbReference>
<keyword evidence="2" id="KW-0808">Transferase</keyword>
<feature type="domain" description="N-acetyltransferase" evidence="1">
    <location>
        <begin position="15"/>
        <end position="173"/>
    </location>
</feature>